<evidence type="ECO:0000256" key="8">
    <source>
        <dbReference type="ARBA" id="ARBA00047899"/>
    </source>
</evidence>
<name>A0AAN6MV59_9PEZI</name>
<organism evidence="11 12">
    <name type="scientific">Diplogelasinospora grovesii</name>
    <dbReference type="NCBI Taxonomy" id="303347"/>
    <lineage>
        <taxon>Eukaryota</taxon>
        <taxon>Fungi</taxon>
        <taxon>Dikarya</taxon>
        <taxon>Ascomycota</taxon>
        <taxon>Pezizomycotina</taxon>
        <taxon>Sordariomycetes</taxon>
        <taxon>Sordariomycetidae</taxon>
        <taxon>Sordariales</taxon>
        <taxon>Diplogelasinosporaceae</taxon>
        <taxon>Diplogelasinospora</taxon>
    </lineage>
</organism>
<comment type="catalytic activity">
    <reaction evidence="9">
        <text>L-seryl-[protein] + ATP = O-phospho-L-seryl-[protein] + ADP + H(+)</text>
        <dbReference type="Rhea" id="RHEA:17989"/>
        <dbReference type="Rhea" id="RHEA-COMP:9863"/>
        <dbReference type="Rhea" id="RHEA-COMP:11604"/>
        <dbReference type="ChEBI" id="CHEBI:15378"/>
        <dbReference type="ChEBI" id="CHEBI:29999"/>
        <dbReference type="ChEBI" id="CHEBI:30616"/>
        <dbReference type="ChEBI" id="CHEBI:83421"/>
        <dbReference type="ChEBI" id="CHEBI:456216"/>
        <dbReference type="EC" id="2.7.11.1"/>
    </reaction>
</comment>
<comment type="caution">
    <text evidence="11">The sequence shown here is derived from an EMBL/GenBank/DDBJ whole genome shotgun (WGS) entry which is preliminary data.</text>
</comment>
<evidence type="ECO:0000256" key="2">
    <source>
        <dbReference type="ARBA" id="ARBA00011534"/>
    </source>
</evidence>
<evidence type="ECO:0000256" key="5">
    <source>
        <dbReference type="ARBA" id="ARBA00019973"/>
    </source>
</evidence>
<evidence type="ECO:0000313" key="11">
    <source>
        <dbReference type="EMBL" id="KAK3933539.1"/>
    </source>
</evidence>
<dbReference type="Proteomes" id="UP001303473">
    <property type="component" value="Unassembled WGS sequence"/>
</dbReference>
<dbReference type="PROSITE" id="PS00109">
    <property type="entry name" value="PROTEIN_KINASE_TYR"/>
    <property type="match status" value="1"/>
</dbReference>
<dbReference type="InterPro" id="IPR011009">
    <property type="entry name" value="Kinase-like_dom_sf"/>
</dbReference>
<dbReference type="Pfam" id="PF00069">
    <property type="entry name" value="Pkinase"/>
    <property type="match status" value="1"/>
</dbReference>
<evidence type="ECO:0000256" key="9">
    <source>
        <dbReference type="ARBA" id="ARBA00048679"/>
    </source>
</evidence>
<evidence type="ECO:0000313" key="12">
    <source>
        <dbReference type="Proteomes" id="UP001303473"/>
    </source>
</evidence>
<feature type="domain" description="Protein kinase" evidence="10">
    <location>
        <begin position="50"/>
        <end position="258"/>
    </location>
</feature>
<dbReference type="Gene3D" id="1.10.510.10">
    <property type="entry name" value="Transferase(Phosphotransferase) domain 1"/>
    <property type="match status" value="1"/>
</dbReference>
<dbReference type="GO" id="GO:0004674">
    <property type="term" value="F:protein serine/threonine kinase activity"/>
    <property type="evidence" value="ECO:0007669"/>
    <property type="project" value="UniProtKB-EC"/>
</dbReference>
<comment type="function">
    <text evidence="1">Component of the EKC/KEOPS complex that is required for the formation of a threonylcarbamoyl group on adenosine at position 37 (t(6)A37) in tRNAs that read codons beginning with adenine. The complex is probably involved in the transfer of the threonylcarbamoyl moiety of threonylcarbamoyl-AMP (TC-AMP) to the N6 group of A37. BUD32 has ATPase activity in the context of the EKC/KEOPS complex and likely plays a supporting role to the catalytic subunit KAE1. The EKC/KEOPS complex also promotes both telomere uncapping and telomere elongation. The complex is required for efficient recruitment of transcriptional coactivators.</text>
</comment>
<comment type="catalytic activity">
    <reaction evidence="8">
        <text>L-threonyl-[protein] + ATP = O-phospho-L-threonyl-[protein] + ADP + H(+)</text>
        <dbReference type="Rhea" id="RHEA:46608"/>
        <dbReference type="Rhea" id="RHEA-COMP:11060"/>
        <dbReference type="Rhea" id="RHEA-COMP:11605"/>
        <dbReference type="ChEBI" id="CHEBI:15378"/>
        <dbReference type="ChEBI" id="CHEBI:30013"/>
        <dbReference type="ChEBI" id="CHEBI:30616"/>
        <dbReference type="ChEBI" id="CHEBI:61977"/>
        <dbReference type="ChEBI" id="CHEBI:456216"/>
        <dbReference type="EC" id="2.7.11.1"/>
    </reaction>
</comment>
<comment type="subunit">
    <text evidence="2">Component of the EKC/KEOPS complex composed of at least BUD32, CGI121, GON7, KAE1 and PCC1; the whole complex dimerizes.</text>
</comment>
<evidence type="ECO:0000256" key="3">
    <source>
        <dbReference type="ARBA" id="ARBA00012513"/>
    </source>
</evidence>
<evidence type="ECO:0000256" key="1">
    <source>
        <dbReference type="ARBA" id="ARBA00003747"/>
    </source>
</evidence>
<dbReference type="AlphaFoldDB" id="A0AAN6MV59"/>
<dbReference type="GO" id="GO:0005524">
    <property type="term" value="F:ATP binding"/>
    <property type="evidence" value="ECO:0007669"/>
    <property type="project" value="InterPro"/>
</dbReference>
<dbReference type="PROSITE" id="PS50011">
    <property type="entry name" value="PROTEIN_KINASE_DOM"/>
    <property type="match status" value="1"/>
</dbReference>
<dbReference type="SUPFAM" id="SSF56112">
    <property type="entry name" value="Protein kinase-like (PK-like)"/>
    <property type="match status" value="1"/>
</dbReference>
<protein>
    <recommendedName>
        <fullName evidence="5">EKC/KEOPS complex subunit BUD32</fullName>
        <ecNumber evidence="3">2.7.11.1</ecNumber>
    </recommendedName>
    <alternativeName>
        <fullName evidence="6 7">Atypical Serine/threonine protein kinase BUD32</fullName>
    </alternativeName>
    <alternativeName>
        <fullName evidence="4">EKC/KEOPS complex subunit bud32</fullName>
    </alternativeName>
</protein>
<proteinExistence type="predicted"/>
<dbReference type="InterPro" id="IPR008266">
    <property type="entry name" value="Tyr_kinase_AS"/>
</dbReference>
<dbReference type="InterPro" id="IPR000719">
    <property type="entry name" value="Prot_kinase_dom"/>
</dbReference>
<evidence type="ECO:0000256" key="6">
    <source>
        <dbReference type="ARBA" id="ARBA00030980"/>
    </source>
</evidence>
<dbReference type="EMBL" id="MU854144">
    <property type="protein sequence ID" value="KAK3933539.1"/>
    <property type="molecule type" value="Genomic_DNA"/>
</dbReference>
<dbReference type="EC" id="2.7.11.1" evidence="3"/>
<sequence length="258" mass="29667">MEIIDHKEAFKLVDKHLRFHCVKGIVQVDGVLYLVEWENRTKLPVDLSQLRIVQRLETEDRGLIMRSTWTRASEQDCHIKTPGIHAYYSASDLKGLIFREIETYELLKTHPHPNISRYFGCMEVRGRVYGLCFKRYKMTLLERVNPECLNKTAFLLSGRPVIDVTLKPALDKLSEGIKYIHSLGIIHNDITPSNIMVDYDGTLGELLDANGIGTKRTYGWHNLDITVATEKNDLDAFTELQTWLFGFSADSYLFNRSG</sequence>
<evidence type="ECO:0000259" key="10">
    <source>
        <dbReference type="PROSITE" id="PS50011"/>
    </source>
</evidence>
<evidence type="ECO:0000256" key="7">
    <source>
        <dbReference type="ARBA" id="ARBA00033194"/>
    </source>
</evidence>
<reference evidence="12" key="1">
    <citation type="journal article" date="2023" name="Mol. Phylogenet. Evol.">
        <title>Genome-scale phylogeny and comparative genomics of the fungal order Sordariales.</title>
        <authorList>
            <person name="Hensen N."/>
            <person name="Bonometti L."/>
            <person name="Westerberg I."/>
            <person name="Brannstrom I.O."/>
            <person name="Guillou S."/>
            <person name="Cros-Aarteil S."/>
            <person name="Calhoun S."/>
            <person name="Haridas S."/>
            <person name="Kuo A."/>
            <person name="Mondo S."/>
            <person name="Pangilinan J."/>
            <person name="Riley R."/>
            <person name="LaButti K."/>
            <person name="Andreopoulos B."/>
            <person name="Lipzen A."/>
            <person name="Chen C."/>
            <person name="Yan M."/>
            <person name="Daum C."/>
            <person name="Ng V."/>
            <person name="Clum A."/>
            <person name="Steindorff A."/>
            <person name="Ohm R.A."/>
            <person name="Martin F."/>
            <person name="Silar P."/>
            <person name="Natvig D.O."/>
            <person name="Lalanne C."/>
            <person name="Gautier V."/>
            <person name="Ament-Velasquez S.L."/>
            <person name="Kruys A."/>
            <person name="Hutchinson M.I."/>
            <person name="Powell A.J."/>
            <person name="Barry K."/>
            <person name="Miller A.N."/>
            <person name="Grigoriev I.V."/>
            <person name="Debuchy R."/>
            <person name="Gladieux P."/>
            <person name="Hiltunen Thoren M."/>
            <person name="Johannesson H."/>
        </authorList>
    </citation>
    <scope>NUCLEOTIDE SEQUENCE [LARGE SCALE GENOMIC DNA]</scope>
    <source>
        <strain evidence="12">CBS 340.73</strain>
    </source>
</reference>
<gene>
    <name evidence="11" type="ORF">QBC46DRAFT_433293</name>
</gene>
<evidence type="ECO:0000256" key="4">
    <source>
        <dbReference type="ARBA" id="ARBA00013948"/>
    </source>
</evidence>
<accession>A0AAN6MV59</accession>
<keyword evidence="12" id="KW-1185">Reference proteome</keyword>